<dbReference type="WBParaSite" id="SCUD_0000391001-mRNA-1">
    <property type="protein sequence ID" value="SCUD_0000391001-mRNA-1"/>
    <property type="gene ID" value="SCUD_0000391001"/>
</dbReference>
<organism evidence="1">
    <name type="scientific">Schistosoma curassoni</name>
    <dbReference type="NCBI Taxonomy" id="6186"/>
    <lineage>
        <taxon>Eukaryota</taxon>
        <taxon>Metazoa</taxon>
        <taxon>Spiralia</taxon>
        <taxon>Lophotrochozoa</taxon>
        <taxon>Platyhelminthes</taxon>
        <taxon>Trematoda</taxon>
        <taxon>Digenea</taxon>
        <taxon>Strigeidida</taxon>
        <taxon>Schistosomatoidea</taxon>
        <taxon>Schistosomatidae</taxon>
        <taxon>Schistosoma</taxon>
    </lineage>
</organism>
<protein>
    <submittedName>
        <fullName evidence="1">Uncharacterized protein</fullName>
    </submittedName>
</protein>
<sequence>MYYNVLNIIISNEVHLLILEKNKNVSPWSSWSNYIYMNAKYS</sequence>
<dbReference type="AlphaFoldDB" id="A0A183JMH7"/>
<name>A0A183JMH7_9TREM</name>
<evidence type="ECO:0000313" key="1">
    <source>
        <dbReference type="WBParaSite" id="SCUD_0000391001-mRNA-1"/>
    </source>
</evidence>
<proteinExistence type="predicted"/>
<accession>A0A183JMH7</accession>
<reference evidence="1" key="1">
    <citation type="submission" date="2016-06" db="UniProtKB">
        <authorList>
            <consortium name="WormBaseParasite"/>
        </authorList>
    </citation>
    <scope>IDENTIFICATION</scope>
</reference>